<evidence type="ECO:0000256" key="5">
    <source>
        <dbReference type="PROSITE-ProRule" id="PRU00042"/>
    </source>
</evidence>
<accession>A0A1Y1VIS3</accession>
<feature type="compositionally biased region" description="Low complexity" evidence="6">
    <location>
        <begin position="327"/>
        <end position="354"/>
    </location>
</feature>
<proteinExistence type="predicted"/>
<reference evidence="8 9" key="1">
    <citation type="submission" date="2016-08" db="EMBL/GenBank/DDBJ databases">
        <title>Genomes of anaerobic fungi encode conserved fungal cellulosomes for biomass hydrolysis.</title>
        <authorList>
            <consortium name="DOE Joint Genome Institute"/>
            <person name="Haitjema C.H."/>
            <person name="Gilmore S.P."/>
            <person name="Henske J.K."/>
            <person name="Solomon K.V."/>
            <person name="De Groot R."/>
            <person name="Kuo A."/>
            <person name="Mondo S.J."/>
            <person name="Salamov A.A."/>
            <person name="Labutti K."/>
            <person name="Zhao Z."/>
            <person name="Chiniquy J."/>
            <person name="Barry K."/>
            <person name="Brewer H.M."/>
            <person name="Purvine S.O."/>
            <person name="Wright A.T."/>
            <person name="Boxma B."/>
            <person name="Van Alen T."/>
            <person name="Hackstein J.H."/>
            <person name="Baker S.E."/>
            <person name="Grigoriev I.V."/>
            <person name="O'Malley M.A."/>
        </authorList>
    </citation>
    <scope>NUCLEOTIDE SEQUENCE [LARGE SCALE GENOMIC DNA]</scope>
    <source>
        <strain evidence="9">finn</strain>
    </source>
</reference>
<dbReference type="PANTHER" id="PTHR19818">
    <property type="entry name" value="ZINC FINGER PROTEIN ZIC AND GLI"/>
    <property type="match status" value="1"/>
</dbReference>
<evidence type="ECO:0000256" key="3">
    <source>
        <dbReference type="ARBA" id="ARBA00022771"/>
    </source>
</evidence>
<dbReference type="InterPro" id="IPR036236">
    <property type="entry name" value="Znf_C2H2_sf"/>
</dbReference>
<dbReference type="PANTHER" id="PTHR19818:SF139">
    <property type="entry name" value="PAIR-RULE PROTEIN ODD-PAIRED"/>
    <property type="match status" value="1"/>
</dbReference>
<evidence type="ECO:0000256" key="1">
    <source>
        <dbReference type="ARBA" id="ARBA00022723"/>
    </source>
</evidence>
<sequence>MTIKYSHNNKKDNDLICKWKNCYTQFKTLGELVKHVNEIHCNDSRKERKGNKTGLSCQWEDCWGHNSLSFTTPKRLIEHMRAHTCEKPFICPVDTCHMRFSLKSNCIAHQKTKHGRCLKPIEIDITQNNSENALYTAEFINKDKKKNVVTKSHKMKRPLGNDTNSINEINPIVKKTKTKIDKTTLSTPSFLKKEIKTFNDLKRSIYKKFLFTQYFIQDIQSISENSEMMNDLGEKAYFNEIKNMERKFTKASTELLSLLESVDDKILPDLKSCLERNSMKKHKEVDESPKTKNKNETSKDLSSSKINENNGNNITTKNDTDANKMKTSINDSNPNDNNNNNNSNNNNTINDNDNSNMINDNNIINNTINNNTINDNSNNIVSKDSPQTINTNTFNSHPSNLDLLSSAIDILNL</sequence>
<dbReference type="SMART" id="SM00355">
    <property type="entry name" value="ZnF_C2H2"/>
    <property type="match status" value="3"/>
</dbReference>
<dbReference type="InterPro" id="IPR013087">
    <property type="entry name" value="Znf_C2H2_type"/>
</dbReference>
<keyword evidence="3 5" id="KW-0863">Zinc-finger</keyword>
<evidence type="ECO:0000313" key="9">
    <source>
        <dbReference type="Proteomes" id="UP000193719"/>
    </source>
</evidence>
<evidence type="ECO:0000313" key="8">
    <source>
        <dbReference type="EMBL" id="ORX56547.1"/>
    </source>
</evidence>
<keyword evidence="1" id="KW-0479">Metal-binding</keyword>
<dbReference type="InterPro" id="IPR050329">
    <property type="entry name" value="GLI_C2H2-zinc-finger"/>
</dbReference>
<name>A0A1Y1VIS3_9FUNG</name>
<dbReference type="GO" id="GO:0000978">
    <property type="term" value="F:RNA polymerase II cis-regulatory region sequence-specific DNA binding"/>
    <property type="evidence" value="ECO:0007669"/>
    <property type="project" value="TreeGrafter"/>
</dbReference>
<evidence type="ECO:0000259" key="7">
    <source>
        <dbReference type="PROSITE" id="PS50157"/>
    </source>
</evidence>
<keyword evidence="4" id="KW-0862">Zinc</keyword>
<protein>
    <recommendedName>
        <fullName evidence="7">C2H2-type domain-containing protein</fullName>
    </recommendedName>
</protein>
<feature type="compositionally biased region" description="Low complexity" evidence="6">
    <location>
        <begin position="305"/>
        <end position="317"/>
    </location>
</feature>
<feature type="region of interest" description="Disordered" evidence="6">
    <location>
        <begin position="278"/>
        <end position="354"/>
    </location>
</feature>
<dbReference type="GO" id="GO:0000981">
    <property type="term" value="F:DNA-binding transcription factor activity, RNA polymerase II-specific"/>
    <property type="evidence" value="ECO:0007669"/>
    <property type="project" value="TreeGrafter"/>
</dbReference>
<dbReference type="SUPFAM" id="SSF57667">
    <property type="entry name" value="beta-beta-alpha zinc fingers"/>
    <property type="match status" value="2"/>
</dbReference>
<keyword evidence="2" id="KW-0677">Repeat</keyword>
<gene>
    <name evidence="8" type="ORF">BCR36DRAFT_345762</name>
</gene>
<dbReference type="EMBL" id="MCFH01000007">
    <property type="protein sequence ID" value="ORX56547.1"/>
    <property type="molecule type" value="Genomic_DNA"/>
</dbReference>
<comment type="caution">
    <text evidence="8">The sequence shown here is derived from an EMBL/GenBank/DDBJ whole genome shotgun (WGS) entry which is preliminary data.</text>
</comment>
<feature type="compositionally biased region" description="Basic and acidic residues" evidence="6">
    <location>
        <begin position="278"/>
        <end position="299"/>
    </location>
</feature>
<reference evidence="8 9" key="2">
    <citation type="submission" date="2016-08" db="EMBL/GenBank/DDBJ databases">
        <title>Pervasive Adenine N6-methylation of Active Genes in Fungi.</title>
        <authorList>
            <consortium name="DOE Joint Genome Institute"/>
            <person name="Mondo S.J."/>
            <person name="Dannebaum R.O."/>
            <person name="Kuo R.C."/>
            <person name="Labutti K."/>
            <person name="Haridas S."/>
            <person name="Kuo A."/>
            <person name="Salamov A."/>
            <person name="Ahrendt S.R."/>
            <person name="Lipzen A."/>
            <person name="Sullivan W."/>
            <person name="Andreopoulos W.B."/>
            <person name="Clum A."/>
            <person name="Lindquist E."/>
            <person name="Daum C."/>
            <person name="Ramamoorthy G.K."/>
            <person name="Gryganskyi A."/>
            <person name="Culley D."/>
            <person name="Magnuson J.K."/>
            <person name="James T.Y."/>
            <person name="O'Malley M.A."/>
            <person name="Stajich J.E."/>
            <person name="Spatafora J.W."/>
            <person name="Visel A."/>
            <person name="Grigoriev I.V."/>
        </authorList>
    </citation>
    <scope>NUCLEOTIDE SEQUENCE [LARGE SCALE GENOMIC DNA]</scope>
    <source>
        <strain evidence="9">finn</strain>
    </source>
</reference>
<feature type="domain" description="C2H2-type" evidence="7">
    <location>
        <begin position="60"/>
        <end position="88"/>
    </location>
</feature>
<dbReference type="PROSITE" id="PS50157">
    <property type="entry name" value="ZINC_FINGER_C2H2_2"/>
    <property type="match status" value="1"/>
</dbReference>
<evidence type="ECO:0000256" key="6">
    <source>
        <dbReference type="SAM" id="MobiDB-lite"/>
    </source>
</evidence>
<dbReference type="GO" id="GO:0008270">
    <property type="term" value="F:zinc ion binding"/>
    <property type="evidence" value="ECO:0007669"/>
    <property type="project" value="UniProtKB-KW"/>
</dbReference>
<dbReference type="Gene3D" id="3.30.160.60">
    <property type="entry name" value="Classic Zinc Finger"/>
    <property type="match status" value="2"/>
</dbReference>
<dbReference type="AlphaFoldDB" id="A0A1Y1VIS3"/>
<dbReference type="Proteomes" id="UP000193719">
    <property type="component" value="Unassembled WGS sequence"/>
</dbReference>
<organism evidence="8 9">
    <name type="scientific">Piromyces finnis</name>
    <dbReference type="NCBI Taxonomy" id="1754191"/>
    <lineage>
        <taxon>Eukaryota</taxon>
        <taxon>Fungi</taxon>
        <taxon>Fungi incertae sedis</taxon>
        <taxon>Chytridiomycota</taxon>
        <taxon>Chytridiomycota incertae sedis</taxon>
        <taxon>Neocallimastigomycetes</taxon>
        <taxon>Neocallimastigales</taxon>
        <taxon>Neocallimastigaceae</taxon>
        <taxon>Piromyces</taxon>
    </lineage>
</organism>
<dbReference type="GO" id="GO:0005634">
    <property type="term" value="C:nucleus"/>
    <property type="evidence" value="ECO:0007669"/>
    <property type="project" value="UniProtKB-ARBA"/>
</dbReference>
<dbReference type="STRING" id="1754191.A0A1Y1VIS3"/>
<evidence type="ECO:0000256" key="2">
    <source>
        <dbReference type="ARBA" id="ARBA00022737"/>
    </source>
</evidence>
<evidence type="ECO:0000256" key="4">
    <source>
        <dbReference type="ARBA" id="ARBA00022833"/>
    </source>
</evidence>
<keyword evidence="9" id="KW-1185">Reference proteome</keyword>
<dbReference type="GO" id="GO:0045944">
    <property type="term" value="P:positive regulation of transcription by RNA polymerase II"/>
    <property type="evidence" value="ECO:0007669"/>
    <property type="project" value="UniProtKB-ARBA"/>
</dbReference>
<dbReference type="OrthoDB" id="3437960at2759"/>
<dbReference type="PROSITE" id="PS00028">
    <property type="entry name" value="ZINC_FINGER_C2H2_1"/>
    <property type="match status" value="2"/>
</dbReference>